<dbReference type="Proteomes" id="UP000286211">
    <property type="component" value="Unassembled WGS sequence"/>
</dbReference>
<reference evidence="1 2" key="1">
    <citation type="submission" date="2018-08" db="EMBL/GenBank/DDBJ databases">
        <title>A genome reference for cultivated species of the human gut microbiota.</title>
        <authorList>
            <person name="Zou Y."/>
            <person name="Xue W."/>
            <person name="Luo G."/>
        </authorList>
    </citation>
    <scope>NUCLEOTIDE SEQUENCE [LARGE SCALE GENOMIC DNA]</scope>
    <source>
        <strain evidence="1 2">AF46-2NS</strain>
    </source>
</reference>
<proteinExistence type="predicted"/>
<comment type="caution">
    <text evidence="1">The sequence shown here is derived from an EMBL/GenBank/DDBJ whole genome shotgun (WGS) entry which is preliminary data.</text>
</comment>
<evidence type="ECO:0000313" key="1">
    <source>
        <dbReference type="EMBL" id="RHK13180.1"/>
    </source>
</evidence>
<evidence type="ECO:0000313" key="2">
    <source>
        <dbReference type="Proteomes" id="UP000286211"/>
    </source>
</evidence>
<evidence type="ECO:0008006" key="3">
    <source>
        <dbReference type="Google" id="ProtNLM"/>
    </source>
</evidence>
<sequence length="523" mass="61646">MKRFGNISPQVETNDNFRRAFYNYARQKMSRKGVQKFDANLDHNIERMLEAYAAQTWHTSGYVSKDIEYPKHRQVNKLPVIDHVMQHAALNPVEDNIRNTIYYHCPAGSKGKGTHYFYNLIKRDIFNSPQQDTFYCLPMDIHHYFQCIDHNLLKSEYRRKIKDRKLLSFIDEVVDSFNPGIVLGVKLAQLLGQLFLARFDYLALRCFDIIDDPEKFHYWQARYVSDMLVTCRTQQQAQLLCGGVSFLNERFEKFCRHGLHHYYRFMDNIYILHEDKVFLRLMAELAVMHLARDWHLSINKSWGIHRTCDGIDFCGQVIYADHALLRKRFKHDLCKQVANLRKHGFTQRQIELKAASRLGLGIHANSKNLYKKIGMERFGKLVKARKSRVPFEGMEKSQQQSIEDIICREGQDENKFLIQVIDYKVDDSVIEKEVVQVEETAADGSTHMVSKEIPKKRLSLRYRIIDHFEGESEVWQAVEHYLYTGSKILIDQALNDFCRDELPFSTVVAELHNKFKKKFYKFT</sequence>
<accession>A0A415FA78</accession>
<dbReference type="AlphaFoldDB" id="A0A415FA78"/>
<organism evidence="1 2">
    <name type="scientific">Segatella copri</name>
    <dbReference type="NCBI Taxonomy" id="165179"/>
    <lineage>
        <taxon>Bacteria</taxon>
        <taxon>Pseudomonadati</taxon>
        <taxon>Bacteroidota</taxon>
        <taxon>Bacteroidia</taxon>
        <taxon>Bacteroidales</taxon>
        <taxon>Prevotellaceae</taxon>
        <taxon>Segatella</taxon>
    </lineage>
</organism>
<protein>
    <recommendedName>
        <fullName evidence="3">Reverse transcriptase domain-containing protein</fullName>
    </recommendedName>
</protein>
<dbReference type="EMBL" id="QRNB01000001">
    <property type="protein sequence ID" value="RHK13180.1"/>
    <property type="molecule type" value="Genomic_DNA"/>
</dbReference>
<gene>
    <name evidence="1" type="ORF">DW079_00460</name>
</gene>
<name>A0A415FA78_9BACT</name>